<accession>A0ABV8CEB8</accession>
<keyword evidence="1" id="KW-0472">Membrane</keyword>
<feature type="transmembrane region" description="Helical" evidence="1">
    <location>
        <begin position="265"/>
        <end position="285"/>
    </location>
</feature>
<name>A0ABV8CEB8_9GAMM</name>
<proteinExistence type="predicted"/>
<evidence type="ECO:0008006" key="4">
    <source>
        <dbReference type="Google" id="ProtNLM"/>
    </source>
</evidence>
<evidence type="ECO:0000313" key="2">
    <source>
        <dbReference type="EMBL" id="MFC3908653.1"/>
    </source>
</evidence>
<keyword evidence="3" id="KW-1185">Reference proteome</keyword>
<evidence type="ECO:0000256" key="1">
    <source>
        <dbReference type="SAM" id="Phobius"/>
    </source>
</evidence>
<dbReference type="Proteomes" id="UP001595758">
    <property type="component" value="Unassembled WGS sequence"/>
</dbReference>
<comment type="caution">
    <text evidence="2">The sequence shown here is derived from an EMBL/GenBank/DDBJ whole genome shotgun (WGS) entry which is preliminary data.</text>
</comment>
<evidence type="ECO:0000313" key="3">
    <source>
        <dbReference type="Proteomes" id="UP001595758"/>
    </source>
</evidence>
<reference evidence="3" key="1">
    <citation type="journal article" date="2019" name="Int. J. Syst. Evol. Microbiol.">
        <title>The Global Catalogue of Microorganisms (GCM) 10K type strain sequencing project: providing services to taxonomists for standard genome sequencing and annotation.</title>
        <authorList>
            <consortium name="The Broad Institute Genomics Platform"/>
            <consortium name="The Broad Institute Genome Sequencing Center for Infectious Disease"/>
            <person name="Wu L."/>
            <person name="Ma J."/>
        </authorList>
    </citation>
    <scope>NUCLEOTIDE SEQUENCE [LARGE SCALE GENOMIC DNA]</scope>
    <source>
        <strain evidence="3">CCUG 59858</strain>
    </source>
</reference>
<dbReference type="EMBL" id="JBHSAB010000010">
    <property type="protein sequence ID" value="MFC3908653.1"/>
    <property type="molecule type" value="Genomic_DNA"/>
</dbReference>
<gene>
    <name evidence="2" type="ORF">ACFORL_06130</name>
</gene>
<keyword evidence="1" id="KW-0812">Transmembrane</keyword>
<protein>
    <recommendedName>
        <fullName evidence="4">Coiled-coil protein</fullName>
    </recommendedName>
</protein>
<sequence>MKKAFIMTRQIKRKATYIGLVNHYDNCHYYNQCGQVKVIDEYNHSISTAPEGFIKGVQLSNISFLKQQLNNAIKARDVEEFKALLQTDFIYRIISKYDDDLWSVTHVDQGRVCEVRSNIEALLLGDLNFFLHMLNELLQSADESFYQALIESLQKADLSKTLLLWDNKLKTQLIRQINELERYGEKLKQKVKYAPDKISRTKSECAINIAKDLLKKVQVQPADNEPQANDLKKQVDILQFKLQLLQDLHRHDKDFAIHRGWKRMISNLCSLLLTGGIANLINYALTENFLFFNHTSTQHKVEKIQNEIGLDPKEYTL</sequence>
<keyword evidence="1" id="KW-1133">Transmembrane helix</keyword>
<organism evidence="2 3">
    <name type="scientific">Legionella dresdenensis</name>
    <dbReference type="NCBI Taxonomy" id="450200"/>
    <lineage>
        <taxon>Bacteria</taxon>
        <taxon>Pseudomonadati</taxon>
        <taxon>Pseudomonadota</taxon>
        <taxon>Gammaproteobacteria</taxon>
        <taxon>Legionellales</taxon>
        <taxon>Legionellaceae</taxon>
        <taxon>Legionella</taxon>
    </lineage>
</organism>